<dbReference type="Proteomes" id="UP001165060">
    <property type="component" value="Unassembled WGS sequence"/>
</dbReference>
<feature type="region of interest" description="Disordered" evidence="1">
    <location>
        <begin position="33"/>
        <end position="61"/>
    </location>
</feature>
<organism evidence="2 3">
    <name type="scientific">Tetraparma gracilis</name>
    <dbReference type="NCBI Taxonomy" id="2962635"/>
    <lineage>
        <taxon>Eukaryota</taxon>
        <taxon>Sar</taxon>
        <taxon>Stramenopiles</taxon>
        <taxon>Ochrophyta</taxon>
        <taxon>Bolidophyceae</taxon>
        <taxon>Parmales</taxon>
        <taxon>Triparmaceae</taxon>
        <taxon>Tetraparma</taxon>
    </lineage>
</organism>
<sequence>MEIVDRQRICKHVYEALYDRKVRKGEDVTQAIDATAFGNPFPTNLDRDPPANGGGPPPSQKDVLVQALEDKVGLLEFQKRMDAHTIKRRTH</sequence>
<dbReference type="EMBL" id="BRYB01002559">
    <property type="protein sequence ID" value="GMI21775.1"/>
    <property type="molecule type" value="Genomic_DNA"/>
</dbReference>
<name>A0ABQ6M8W2_9STRA</name>
<evidence type="ECO:0000256" key="1">
    <source>
        <dbReference type="SAM" id="MobiDB-lite"/>
    </source>
</evidence>
<accession>A0ABQ6M8W2</accession>
<keyword evidence="3" id="KW-1185">Reference proteome</keyword>
<proteinExistence type="predicted"/>
<evidence type="ECO:0000313" key="3">
    <source>
        <dbReference type="Proteomes" id="UP001165060"/>
    </source>
</evidence>
<gene>
    <name evidence="2" type="ORF">TeGR_g5738</name>
</gene>
<evidence type="ECO:0000313" key="2">
    <source>
        <dbReference type="EMBL" id="GMI21775.1"/>
    </source>
</evidence>
<comment type="caution">
    <text evidence="2">The sequence shown here is derived from an EMBL/GenBank/DDBJ whole genome shotgun (WGS) entry which is preliminary data.</text>
</comment>
<protein>
    <submittedName>
        <fullName evidence="2">Uncharacterized protein</fullName>
    </submittedName>
</protein>
<reference evidence="2 3" key="1">
    <citation type="journal article" date="2023" name="Commun. Biol.">
        <title>Genome analysis of Parmales, the sister group of diatoms, reveals the evolutionary specialization of diatoms from phago-mixotrophs to photoautotrophs.</title>
        <authorList>
            <person name="Ban H."/>
            <person name="Sato S."/>
            <person name="Yoshikawa S."/>
            <person name="Yamada K."/>
            <person name="Nakamura Y."/>
            <person name="Ichinomiya M."/>
            <person name="Sato N."/>
            <person name="Blanc-Mathieu R."/>
            <person name="Endo H."/>
            <person name="Kuwata A."/>
            <person name="Ogata H."/>
        </authorList>
    </citation>
    <scope>NUCLEOTIDE SEQUENCE [LARGE SCALE GENOMIC DNA]</scope>
</reference>